<name>A0A328VI39_9CHLR</name>
<sequence length="436" mass="49613">MADVRPFRGIRYAPTVVSDVGQVLCPPFDVISPEAQERYYARHPYNMIRLELGRELPDDTVLNNRYTRAARTFAEWRKEGVLRQDTVPSYYLYQQRFSYGGQSYTRTGLVARVRLEPWSARVVLPHELTLSKPKDDRLQLMRACAANFSPIMAWYEDPQARLRRLLQPYAERAEVQARDELADEHRLQPITDPQQVALIQDFFSQRQLFIADGHHRYETALSYREEIRELHHGLDPEDGANFVMMVLIDVDDPGLLVLPTHRLLAGLSAEQLQRLTPEHLGRYFQVERLEGEAGRGAALMVRLAEAGQTAPSFALLTSEGSWLLRLTEAGQARMAESGRAPAWNALDVAIAHQLLLEELLGLSAEDVRAGRYLRYTHETEEALAALPRGEAQAVLLLNPTPVRQICEVARADERMPQKSTYLYPKLASGLVIHPLW</sequence>
<dbReference type="EMBL" id="MCIF01000002">
    <property type="protein sequence ID" value="RAQ95333.1"/>
    <property type="molecule type" value="Genomic_DNA"/>
</dbReference>
<evidence type="ECO:0008006" key="3">
    <source>
        <dbReference type="Google" id="ProtNLM"/>
    </source>
</evidence>
<proteinExistence type="predicted"/>
<dbReference type="OrthoDB" id="9781616at2"/>
<keyword evidence="2" id="KW-1185">Reference proteome</keyword>
<accession>A0A328VI39</accession>
<dbReference type="InterPro" id="IPR008323">
    <property type="entry name" value="UCP033563"/>
</dbReference>
<organism evidence="1 2">
    <name type="scientific">Thermogemmatispora tikiterensis</name>
    <dbReference type="NCBI Taxonomy" id="1825093"/>
    <lineage>
        <taxon>Bacteria</taxon>
        <taxon>Bacillati</taxon>
        <taxon>Chloroflexota</taxon>
        <taxon>Ktedonobacteria</taxon>
        <taxon>Thermogemmatisporales</taxon>
        <taxon>Thermogemmatisporaceae</taxon>
        <taxon>Thermogemmatispora</taxon>
    </lineage>
</organism>
<dbReference type="AlphaFoldDB" id="A0A328VI39"/>
<dbReference type="PANTHER" id="PTHR36454">
    <property type="entry name" value="LMO2823 PROTEIN"/>
    <property type="match status" value="1"/>
</dbReference>
<dbReference type="RefSeq" id="WP_112427977.1">
    <property type="nucleotide sequence ID" value="NZ_MCIF01000002.1"/>
</dbReference>
<dbReference type="PIRSF" id="PIRSF033563">
    <property type="entry name" value="UCP033563"/>
    <property type="match status" value="1"/>
</dbReference>
<dbReference type="Pfam" id="PF06245">
    <property type="entry name" value="DUF1015"/>
    <property type="match status" value="1"/>
</dbReference>
<protein>
    <recommendedName>
        <fullName evidence="3">Phosphatase</fullName>
    </recommendedName>
</protein>
<dbReference type="Proteomes" id="UP000248706">
    <property type="component" value="Unassembled WGS sequence"/>
</dbReference>
<dbReference type="PANTHER" id="PTHR36454:SF1">
    <property type="entry name" value="DUF1015 DOMAIN-CONTAINING PROTEIN"/>
    <property type="match status" value="1"/>
</dbReference>
<gene>
    <name evidence="1" type="ORF">A4R35_07280</name>
</gene>
<comment type="caution">
    <text evidence="1">The sequence shown here is derived from an EMBL/GenBank/DDBJ whole genome shotgun (WGS) entry which is preliminary data.</text>
</comment>
<reference evidence="1 2" key="1">
    <citation type="submission" date="2016-08" db="EMBL/GenBank/DDBJ databases">
        <title>Analysis of Carbohydrate Active Enzymes in Thermogemmatispora T81 Reveals Carbohydrate Degradation Ability.</title>
        <authorList>
            <person name="Tomazini A."/>
            <person name="Lal S."/>
            <person name="Stott M."/>
            <person name="Henrissat B."/>
            <person name="Polikarpov I."/>
            <person name="Sparling R."/>
            <person name="Levin D.B."/>
        </authorList>
    </citation>
    <scope>NUCLEOTIDE SEQUENCE [LARGE SCALE GENOMIC DNA]</scope>
    <source>
        <strain evidence="1 2">T81</strain>
    </source>
</reference>
<evidence type="ECO:0000313" key="2">
    <source>
        <dbReference type="Proteomes" id="UP000248706"/>
    </source>
</evidence>
<evidence type="ECO:0000313" key="1">
    <source>
        <dbReference type="EMBL" id="RAQ95333.1"/>
    </source>
</evidence>